<evidence type="ECO:0000313" key="1">
    <source>
        <dbReference type="Proteomes" id="UP000887579"/>
    </source>
</evidence>
<protein>
    <submittedName>
        <fullName evidence="2">RNA helicase</fullName>
    </submittedName>
</protein>
<sequence>MPDMLAKKINFYECHLRILDNFFVFVSKKFLSETAAILIPDSFVDDNYQKDKRGSDSWNQKKSSKYLSNFYDQDEKEDPKKRGRKDNSSNINSSTLSLHIAAYENSVEVSNNENDKDFEKHSKKRSFGKTWKDVKKLFIGPKNTQSLFEYRRQQEAQSTEPEVMQFRSSQRLLDPNSEFPNVDSMKLERDLDEMMRSCGLENDCVEPKETASQNSHASALNASTNSDFRNSSFANENRDNFQEIPINPRPYVPPVFGQSPFDFFTRHGTLIVKGINDKPFQDFKGRCYSTSGVSVPGNERMAAREGDETFLQWGSSRKSKLSNSGTGESSRAPLDYVPSVRNISQILEDDLKSAKYYEKIYDFEEPLTVHGIHSVIAFNEWNKKAFPNVLLENIDNSMYPKPRQIQRVAMPIILDNYDVLVCNETGSGKTAAFLLPIIALCMRDKAEDSYFSRPCTPYAVIIAPTRELAHQNFEQALKFTQNTEVTVAKLYGEYAVNSNLRELQYGCDLLFATPGRLRHFFDEGLINLQYVQVLVFDEADTLLETGFMDVIDPIIQHRNFPRKGEYNILFFTATLGDLMVYSATRYMHAERSAAILSQKCATNKFCMQEFHRVPANDRLEVLQNFLKHEMIQADMDTRKFPRILIFVNSQKLCDDLTEHLQRFGFPAIKIRGNYAQDQRLYAFESFRNKTNPFLISTDVTSKGIDIKNVDLVLNYELPYSVHSYIYRVGRVGRIHEGNVKSFVDPSLNKYIIPEILKLLQVANHPVSAEFDEIVQEARNLADEANDPSAGFTVFFGDNGAQGGNNV</sequence>
<evidence type="ECO:0000313" key="2">
    <source>
        <dbReference type="WBParaSite" id="ES5_v2.g6111.t1"/>
    </source>
</evidence>
<organism evidence="1 2">
    <name type="scientific">Panagrolaimus sp. ES5</name>
    <dbReference type="NCBI Taxonomy" id="591445"/>
    <lineage>
        <taxon>Eukaryota</taxon>
        <taxon>Metazoa</taxon>
        <taxon>Ecdysozoa</taxon>
        <taxon>Nematoda</taxon>
        <taxon>Chromadorea</taxon>
        <taxon>Rhabditida</taxon>
        <taxon>Tylenchina</taxon>
        <taxon>Panagrolaimomorpha</taxon>
        <taxon>Panagrolaimoidea</taxon>
        <taxon>Panagrolaimidae</taxon>
        <taxon>Panagrolaimus</taxon>
    </lineage>
</organism>
<reference evidence="2" key="1">
    <citation type="submission" date="2022-11" db="UniProtKB">
        <authorList>
            <consortium name="WormBaseParasite"/>
        </authorList>
    </citation>
    <scope>IDENTIFICATION</scope>
</reference>
<name>A0AC34GPF9_9BILA</name>
<dbReference type="WBParaSite" id="ES5_v2.g6111.t1">
    <property type="protein sequence ID" value="ES5_v2.g6111.t1"/>
    <property type="gene ID" value="ES5_v2.g6111"/>
</dbReference>
<proteinExistence type="predicted"/>
<dbReference type="Proteomes" id="UP000887579">
    <property type="component" value="Unplaced"/>
</dbReference>
<accession>A0AC34GPF9</accession>